<feature type="transmembrane region" description="Helical" evidence="7">
    <location>
        <begin position="131"/>
        <end position="153"/>
    </location>
</feature>
<feature type="transmembrane region" description="Helical" evidence="7">
    <location>
        <begin position="69"/>
        <end position="97"/>
    </location>
</feature>
<dbReference type="STRING" id="1035707.SAMN05216552_104049"/>
<keyword evidence="6 7" id="KW-0472">Membrane</keyword>
<accession>A0A1I7LW56</accession>
<keyword evidence="9" id="KW-1185">Reference proteome</keyword>
<keyword evidence="5 7" id="KW-1133">Transmembrane helix</keyword>
<protein>
    <submittedName>
        <fullName evidence="8">Type III secretion protein T</fullName>
    </submittedName>
</protein>
<name>A0A1I7LW56_9BURK</name>
<evidence type="ECO:0000313" key="9">
    <source>
        <dbReference type="Proteomes" id="UP000199391"/>
    </source>
</evidence>
<evidence type="ECO:0000256" key="7">
    <source>
        <dbReference type="SAM" id="Phobius"/>
    </source>
</evidence>
<dbReference type="PANTHER" id="PTHR30065">
    <property type="entry name" value="FLAGELLAR BIOSYNTHETIC PROTEIN FLIR"/>
    <property type="match status" value="1"/>
</dbReference>
<dbReference type="Pfam" id="PF01311">
    <property type="entry name" value="Bac_export_1"/>
    <property type="match status" value="1"/>
</dbReference>
<comment type="similarity">
    <text evidence="2">Belongs to the FliR/MopE/SpaR family.</text>
</comment>
<keyword evidence="4 7" id="KW-0812">Transmembrane</keyword>
<feature type="transmembrane region" description="Helical" evidence="7">
    <location>
        <begin position="44"/>
        <end position="63"/>
    </location>
</feature>
<dbReference type="InterPro" id="IPR002010">
    <property type="entry name" value="T3SS_IM_R"/>
</dbReference>
<dbReference type="EMBL" id="FPBO01000040">
    <property type="protein sequence ID" value="SFV13938.1"/>
    <property type="molecule type" value="Genomic_DNA"/>
</dbReference>
<evidence type="ECO:0000256" key="3">
    <source>
        <dbReference type="ARBA" id="ARBA00022475"/>
    </source>
</evidence>
<gene>
    <name evidence="8" type="ORF">SAMN05216552_104049</name>
</gene>
<dbReference type="PRINTS" id="PR00953">
    <property type="entry name" value="TYPE3IMRPROT"/>
</dbReference>
<keyword evidence="3" id="KW-1003">Cell membrane</keyword>
<feature type="transmembrane region" description="Helical" evidence="7">
    <location>
        <begin position="12"/>
        <end position="37"/>
    </location>
</feature>
<evidence type="ECO:0000256" key="5">
    <source>
        <dbReference type="ARBA" id="ARBA00022989"/>
    </source>
</evidence>
<evidence type="ECO:0000256" key="1">
    <source>
        <dbReference type="ARBA" id="ARBA00004651"/>
    </source>
</evidence>
<dbReference type="AlphaFoldDB" id="A0A1I7LW56"/>
<proteinExistence type="inferred from homology"/>
<dbReference type="GO" id="GO:0005886">
    <property type="term" value="C:plasma membrane"/>
    <property type="evidence" value="ECO:0007669"/>
    <property type="project" value="UniProtKB-SubCell"/>
</dbReference>
<dbReference type="OrthoDB" id="9153610at2"/>
<dbReference type="PANTHER" id="PTHR30065:SF1">
    <property type="entry name" value="SURFACE PRESENTATION OF ANTIGENS PROTEIN SPAR"/>
    <property type="match status" value="1"/>
</dbReference>
<evidence type="ECO:0000256" key="6">
    <source>
        <dbReference type="ARBA" id="ARBA00023136"/>
    </source>
</evidence>
<evidence type="ECO:0000256" key="2">
    <source>
        <dbReference type="ARBA" id="ARBA00009772"/>
    </source>
</evidence>
<evidence type="ECO:0000313" key="8">
    <source>
        <dbReference type="EMBL" id="SFV13938.1"/>
    </source>
</evidence>
<reference evidence="9" key="1">
    <citation type="submission" date="2016-10" db="EMBL/GenBank/DDBJ databases">
        <authorList>
            <person name="Varghese N."/>
            <person name="Submissions S."/>
        </authorList>
    </citation>
    <scope>NUCLEOTIDE SEQUENCE [LARGE SCALE GENOMIC DNA]</scope>
    <source>
        <strain evidence="9">CGMCC 1.11014</strain>
    </source>
</reference>
<dbReference type="RefSeq" id="WP_093559710.1">
    <property type="nucleotide sequence ID" value="NZ_FPBO01000040.1"/>
</dbReference>
<feature type="transmembrane region" description="Helical" evidence="7">
    <location>
        <begin position="224"/>
        <end position="245"/>
    </location>
</feature>
<feature type="transmembrane region" description="Helical" evidence="7">
    <location>
        <begin position="183"/>
        <end position="212"/>
    </location>
</feature>
<comment type="subcellular location">
    <subcellularLocation>
        <location evidence="1">Cell membrane</location>
        <topology evidence="1">Multi-pass membrane protein</topology>
    </subcellularLocation>
</comment>
<evidence type="ECO:0000256" key="4">
    <source>
        <dbReference type="ARBA" id="ARBA00022692"/>
    </source>
</evidence>
<organism evidence="8 9">
    <name type="scientific">Pseudoduganella namucuonensis</name>
    <dbReference type="NCBI Taxonomy" id="1035707"/>
    <lineage>
        <taxon>Bacteria</taxon>
        <taxon>Pseudomonadati</taxon>
        <taxon>Pseudomonadota</taxon>
        <taxon>Betaproteobacteria</taxon>
        <taxon>Burkholderiales</taxon>
        <taxon>Oxalobacteraceae</taxon>
        <taxon>Telluria group</taxon>
        <taxon>Pseudoduganella</taxon>
    </lineage>
</organism>
<dbReference type="Proteomes" id="UP000199391">
    <property type="component" value="Unassembled WGS sequence"/>
</dbReference>
<sequence length="264" mass="28471">MNSSLLIDINNAAISMALIAPRSIVCLMILPGFGLSVLQGAARYLAAMAIVLPAALPTFHYVQAAPPDFIVAAVLAFKEAMVGLLLGVMLSVPFWVVQSVASIFDSQRAAVQVQANNASVDRDASALGGMLLQATMIVMMQAGLFVALARILIESYGLWPAFSFTPPFEPGHVTVLIKRFGEFFWHVIVYGAPVMIPLIFIEFAFAMVGVFASNLQVSSMSAPIKSLVGMFVLLAFWPTFSHYIAGDFSRLLDIVAELLQVSPR</sequence>
<dbReference type="GO" id="GO:0006605">
    <property type="term" value="P:protein targeting"/>
    <property type="evidence" value="ECO:0007669"/>
    <property type="project" value="InterPro"/>
</dbReference>